<gene>
    <name evidence="2" type="ORF">F0P96_09610</name>
</gene>
<organism evidence="2 3">
    <name type="scientific">Hymenobacter busanensis</name>
    <dbReference type="NCBI Taxonomy" id="2607656"/>
    <lineage>
        <taxon>Bacteria</taxon>
        <taxon>Pseudomonadati</taxon>
        <taxon>Bacteroidota</taxon>
        <taxon>Cytophagia</taxon>
        <taxon>Cytophagales</taxon>
        <taxon>Hymenobacteraceae</taxon>
        <taxon>Hymenobacter</taxon>
    </lineage>
</organism>
<comment type="caution">
    <text evidence="2">The sequence shown here is derived from an EMBL/GenBank/DDBJ whole genome shotgun (WGS) entry which is preliminary data.</text>
</comment>
<dbReference type="AlphaFoldDB" id="A0AA88K0F9"/>
<dbReference type="Gene3D" id="3.30.160.670">
    <property type="match status" value="1"/>
</dbReference>
<accession>A0AA88K0F9</accession>
<protein>
    <submittedName>
        <fullName evidence="2">DUF4136 domain-containing protein</fullName>
    </submittedName>
</protein>
<evidence type="ECO:0000259" key="1">
    <source>
        <dbReference type="Pfam" id="PF13590"/>
    </source>
</evidence>
<name>A0AA88K0F9_9BACT</name>
<dbReference type="Proteomes" id="UP000326380">
    <property type="component" value="Unassembled WGS sequence"/>
</dbReference>
<dbReference type="EMBL" id="VTWU01000003">
    <property type="protein sequence ID" value="KAA9333224.1"/>
    <property type="molecule type" value="Genomic_DNA"/>
</dbReference>
<proteinExistence type="predicted"/>
<feature type="domain" description="DUF4136" evidence="1">
    <location>
        <begin position="58"/>
        <end position="214"/>
    </location>
</feature>
<evidence type="ECO:0000313" key="3">
    <source>
        <dbReference type="Proteomes" id="UP000326380"/>
    </source>
</evidence>
<sequence length="221" mass="24329">MVGSSVALGAPGPAIFPNKHLPMNAFTQFFARPAALAAVGLSLLLGAAGCASVPRVGVTSDFDHATNFRAYKTWSWYPEQPTDAEGGPAKGYNSFFDKRMRVAVEAEMVRKGFTKVERNPDVFVAYSARVENKQQTNPAPYGPYGYPFWYGYGAFNRPYQVTDYKAGNIIIDIVDAKRKELVWRGYGQSQVDNQNISEAEVNRIVAGVLGDYPPSDNTARR</sequence>
<reference evidence="2 3" key="1">
    <citation type="submission" date="2019-09" db="EMBL/GenBank/DDBJ databases">
        <title>Genome sequence of Hymenobacter sp. M3.</title>
        <authorList>
            <person name="Srinivasan S."/>
        </authorList>
    </citation>
    <scope>NUCLEOTIDE SEQUENCE [LARGE SCALE GENOMIC DNA]</scope>
    <source>
        <strain evidence="2 3">M3</strain>
    </source>
</reference>
<evidence type="ECO:0000313" key="2">
    <source>
        <dbReference type="EMBL" id="KAA9333224.1"/>
    </source>
</evidence>
<dbReference type="InterPro" id="IPR025411">
    <property type="entry name" value="DUF4136"/>
</dbReference>
<dbReference type="Pfam" id="PF13590">
    <property type="entry name" value="DUF4136"/>
    <property type="match status" value="1"/>
</dbReference>
<keyword evidence="3" id="KW-1185">Reference proteome</keyword>